<dbReference type="PATRIC" id="fig|1390371.3.peg.2191"/>
<dbReference type="EMBL" id="CP007637">
    <property type="protein sequence ID" value="AIB34929.1"/>
    <property type="molecule type" value="Genomic_DNA"/>
</dbReference>
<dbReference type="Pfam" id="PF06551">
    <property type="entry name" value="DUF1120"/>
    <property type="match status" value="1"/>
</dbReference>
<sequence>MDKYVPALLASLLLATVPSALAGSQTDLRVTGAITPKACITGLSNDGVIDHGKVTVRDLNPDRHTLLPPNSLHLSVQCEGSTLFALTTIDNRQGTAVIPNHHGLGTTSQGENLGSVSLALSNPVADEAAARTIVSLDGGTSWAAGTQLSHLNLLAAASADNTTRPMAVTRFDADVALYTRIARADGLTLTDEAPLDGHVTVEVRYL</sequence>
<evidence type="ECO:0000313" key="6">
    <source>
        <dbReference type="Proteomes" id="UP000027308"/>
    </source>
</evidence>
<accession>A0A1N7UGE3</accession>
<evidence type="ECO:0000256" key="1">
    <source>
        <dbReference type="SAM" id="SignalP"/>
    </source>
</evidence>
<feature type="chain" id="PRO_5010477030" evidence="1">
    <location>
        <begin position="23"/>
        <end position="206"/>
    </location>
</feature>
<dbReference type="GeneID" id="45621652"/>
<gene>
    <name evidence="4" type="ORF">GIW13_09860</name>
    <name evidence="3" type="ORF">O204_02405</name>
    <name evidence="2" type="ORF">PS417_04965</name>
</gene>
<dbReference type="OrthoDB" id="6602106at2"/>
<dbReference type="EMBL" id="WKCM01000013">
    <property type="protein sequence ID" value="MCF5318589.1"/>
    <property type="molecule type" value="Genomic_DNA"/>
</dbReference>
<dbReference type="Proteomes" id="UP000027308">
    <property type="component" value="Chromosome"/>
</dbReference>
<feature type="signal peptide" evidence="1">
    <location>
        <begin position="1"/>
        <end position="22"/>
    </location>
</feature>
<keyword evidence="7" id="KW-1185">Reference proteome</keyword>
<dbReference type="RefSeq" id="WP_010212936.1">
    <property type="nucleotide sequence ID" value="NZ_AVQG01000012.1"/>
</dbReference>
<name>A0A1N7UGE3_9PSED</name>
<proteinExistence type="predicted"/>
<evidence type="ECO:0000313" key="4">
    <source>
        <dbReference type="EMBL" id="MCF5318589.1"/>
    </source>
</evidence>
<evidence type="ECO:0000313" key="7">
    <source>
        <dbReference type="Proteomes" id="UP000814078"/>
    </source>
</evidence>
<keyword evidence="1" id="KW-0732">Signal</keyword>
<dbReference type="EMBL" id="AVQG01000012">
    <property type="protein sequence ID" value="ERH58229.1"/>
    <property type="molecule type" value="Genomic_DNA"/>
</dbReference>
<protein>
    <submittedName>
        <fullName evidence="4">DUF1120 domain-containing protein</fullName>
    </submittedName>
</protein>
<dbReference type="InterPro" id="IPR010546">
    <property type="entry name" value="DUF1120"/>
</dbReference>
<reference evidence="4 7" key="3">
    <citation type="submission" date="2019-11" db="EMBL/GenBank/DDBJ databases">
        <title>Epiphytic Pseudomonas syringae from cherry orchards.</title>
        <authorList>
            <person name="Hulin M.T."/>
        </authorList>
    </citation>
    <scope>NUCLEOTIDE SEQUENCE [LARGE SCALE GENOMIC DNA]</scope>
    <source>
        <strain evidence="4 7">PA-5-11C</strain>
    </source>
</reference>
<evidence type="ECO:0000313" key="2">
    <source>
        <dbReference type="EMBL" id="AIB34929.1"/>
    </source>
</evidence>
<evidence type="ECO:0000313" key="3">
    <source>
        <dbReference type="EMBL" id="ERH58229.1"/>
    </source>
</evidence>
<dbReference type="Proteomes" id="UP000016504">
    <property type="component" value="Unassembled WGS sequence"/>
</dbReference>
<dbReference type="Proteomes" id="UP000814078">
    <property type="component" value="Unassembled WGS sequence"/>
</dbReference>
<organism evidence="2 6">
    <name type="scientific">Pseudomonas simiae</name>
    <dbReference type="NCBI Taxonomy" id="321846"/>
    <lineage>
        <taxon>Bacteria</taxon>
        <taxon>Pseudomonadati</taxon>
        <taxon>Pseudomonadota</taxon>
        <taxon>Gammaproteobacteria</taxon>
        <taxon>Pseudomonadales</taxon>
        <taxon>Pseudomonadaceae</taxon>
        <taxon>Pseudomonas</taxon>
    </lineage>
</organism>
<accession>U1TJA2</accession>
<evidence type="ECO:0000313" key="5">
    <source>
        <dbReference type="Proteomes" id="UP000016504"/>
    </source>
</evidence>
<reference evidence="2 6" key="2">
    <citation type="submission" date="2014-05" db="EMBL/GenBank/DDBJ databases">
        <title>Pseudomonas simiae WCS417.</title>
        <authorList>
            <person name="Berendsen R.L."/>
        </authorList>
    </citation>
    <scope>NUCLEOTIDE SEQUENCE [LARGE SCALE GENOMIC DNA]</scope>
    <source>
        <strain evidence="2 6">WCS417</strain>
    </source>
</reference>
<dbReference type="AlphaFoldDB" id="A0A1N7UGE3"/>
<reference evidence="3 5" key="1">
    <citation type="submission" date="2013-08" db="EMBL/GenBank/DDBJ databases">
        <title>Biodegradation of aromatic compounds in biofilm forming Pseudomonas isolated from sewage sludge.</title>
        <authorList>
            <person name="Qureshi A."/>
            <person name="Ghosh S."/>
            <person name="Khardenavis A.A."/>
            <person name="Kapley A."/>
            <person name="Purohit H.J."/>
        </authorList>
    </citation>
    <scope>NUCLEOTIDE SEQUENCE [LARGE SCALE GENOMIC DNA]</scope>
    <source>
        <strain evidence="3 5">EGD-AQ6</strain>
    </source>
</reference>